<dbReference type="InterPro" id="IPR002931">
    <property type="entry name" value="Transglutaminase-like"/>
</dbReference>
<dbReference type="KEGG" id="xak:KIMC2_02500"/>
<organism evidence="4 5">
    <name type="scientific">Xylocopilactobacillus apis</name>
    <dbReference type="NCBI Taxonomy" id="2932183"/>
    <lineage>
        <taxon>Bacteria</taxon>
        <taxon>Bacillati</taxon>
        <taxon>Bacillota</taxon>
        <taxon>Bacilli</taxon>
        <taxon>Lactobacillales</taxon>
        <taxon>Lactobacillaceae</taxon>
        <taxon>Xylocopilactobacillus</taxon>
    </lineage>
</organism>
<keyword evidence="2" id="KW-1133">Transmembrane helix</keyword>
<dbReference type="RefSeq" id="WP_317697195.1">
    <property type="nucleotide sequence ID" value="NZ_AP026801.1"/>
</dbReference>
<evidence type="ECO:0000313" key="5">
    <source>
        <dbReference type="Proteomes" id="UP001321804"/>
    </source>
</evidence>
<feature type="transmembrane region" description="Helical" evidence="2">
    <location>
        <begin position="116"/>
        <end position="138"/>
    </location>
</feature>
<dbReference type="AlphaFoldDB" id="A0AAU9DLJ9"/>
<dbReference type="PANTHER" id="PTHR42736">
    <property type="entry name" value="PROTEIN-GLUTAMINE GAMMA-GLUTAMYLTRANSFERASE"/>
    <property type="match status" value="1"/>
</dbReference>
<proteinExistence type="predicted"/>
<keyword evidence="5" id="KW-1185">Reference proteome</keyword>
<reference evidence="4 5" key="1">
    <citation type="journal article" date="2023" name="Microbiol. Spectr.">
        <title>Symbiosis of Carpenter Bees with Uncharacterized Lactic Acid Bacteria Showing NAD Auxotrophy.</title>
        <authorList>
            <person name="Kawasaki S."/>
            <person name="Ozawa K."/>
            <person name="Mori T."/>
            <person name="Yamamoto A."/>
            <person name="Ito M."/>
            <person name="Ohkuma M."/>
            <person name="Sakamoto M."/>
            <person name="Matsutani M."/>
        </authorList>
    </citation>
    <scope>NUCLEOTIDE SEQUENCE [LARGE SCALE GENOMIC DNA]</scope>
    <source>
        <strain evidence="4 5">KimC2</strain>
    </source>
</reference>
<gene>
    <name evidence="4" type="ORF">KIMC2_02500</name>
</gene>
<dbReference type="SMART" id="SM00460">
    <property type="entry name" value="TGc"/>
    <property type="match status" value="1"/>
</dbReference>
<feature type="transmembrane region" description="Helical" evidence="2">
    <location>
        <begin position="168"/>
        <end position="186"/>
    </location>
</feature>
<feature type="transmembrane region" description="Helical" evidence="2">
    <location>
        <begin position="145"/>
        <end position="162"/>
    </location>
</feature>
<feature type="region of interest" description="Disordered" evidence="1">
    <location>
        <begin position="564"/>
        <end position="627"/>
    </location>
</feature>
<feature type="transmembrane region" description="Helical" evidence="2">
    <location>
        <begin position="632"/>
        <end position="652"/>
    </location>
</feature>
<evidence type="ECO:0000256" key="1">
    <source>
        <dbReference type="SAM" id="MobiDB-lite"/>
    </source>
</evidence>
<feature type="transmembrane region" description="Helical" evidence="2">
    <location>
        <begin position="67"/>
        <end position="88"/>
    </location>
</feature>
<dbReference type="InterPro" id="IPR038765">
    <property type="entry name" value="Papain-like_cys_pep_sf"/>
</dbReference>
<feature type="transmembrane region" description="Helical" evidence="2">
    <location>
        <begin position="198"/>
        <end position="219"/>
    </location>
</feature>
<name>A0AAU9DLJ9_9LACO</name>
<dbReference type="SUPFAM" id="SSF54001">
    <property type="entry name" value="Cysteine proteinases"/>
    <property type="match status" value="1"/>
</dbReference>
<keyword evidence="2" id="KW-0812">Transmembrane</keyword>
<feature type="compositionally biased region" description="Basic residues" evidence="1">
    <location>
        <begin position="612"/>
        <end position="627"/>
    </location>
</feature>
<sequence>MKGKRDPLALFLLAILEAGILICAVPAFVSVNLPNSPATNFRNSIFISICFTIVCLVFYFTAKKRQWWGILGLIFSIMVELLTLIMIFPNQSGRSWSTDFFSELGREIRNFSHFNFVVMPEILATILVFILITIFLLVGIYYYQWYIIFPLALTYLLSVTVFDSHEHLVEGILILLFFAIQLFLVSNYDEIFIKKNHVLNPIILGLISLILAVGAGIFFRNTFINLAQVIDSPGVKVRNRLNTLGFYQTINDQSQNKPDAKKAGFSINSRELGGPILDNDKLVYTVWEKTPNYLRIDTKSNYSGRGFNDHETLGSDVFGSSVLKDDLHLPVLEPKSSVKIIYSSNIKYSDPQFIPQVYGKMEIDLRSQKIKTATNNDLNSILQFNNSNDTKNQIVYNVNYYDLSLNNLKKSSLTKIPASIIQTGTQLPRKVPSRVKKLAEEITNDKTTYLDKVTAVEHYLKNKKKFTYSRLDAHSTPAGRDFVDYFLFEHPIGYCDNFSVSMVVLLRSIGIPARYAEGFSEGSYKQKIGDNYEYEIRNNNAHSWPEVYFSGIGWVPFEPTPGFKKSKMSSNESNRSEQMTAKEEKMTSSNSGSSASSSSKTNSSKKSSSKESKKKSNSNHHKSKNKTKKHSILVPVILSIIALALIILIFIYRQSLYWISLNLLFYGDRQPEKFYLLTLHYFEERLKREKKESLSHYAERLVILYPQIKDVYLKATKEYETRIYFKDHLNDDLSETLHQLSRTMTRNPKTVKVIK</sequence>
<feature type="domain" description="Transglutaminase-like" evidence="3">
    <location>
        <begin position="487"/>
        <end position="561"/>
    </location>
</feature>
<dbReference type="Proteomes" id="UP001321804">
    <property type="component" value="Chromosome"/>
</dbReference>
<feature type="transmembrane region" description="Helical" evidence="2">
    <location>
        <begin position="7"/>
        <end position="29"/>
    </location>
</feature>
<feature type="transmembrane region" description="Helical" evidence="2">
    <location>
        <begin position="41"/>
        <end position="60"/>
    </location>
</feature>
<dbReference type="EMBL" id="AP026801">
    <property type="protein sequence ID" value="BDR55688.1"/>
    <property type="molecule type" value="Genomic_DNA"/>
</dbReference>
<evidence type="ECO:0000313" key="4">
    <source>
        <dbReference type="EMBL" id="BDR55688.1"/>
    </source>
</evidence>
<evidence type="ECO:0000259" key="3">
    <source>
        <dbReference type="SMART" id="SM00460"/>
    </source>
</evidence>
<dbReference type="Gene3D" id="3.10.620.30">
    <property type="match status" value="1"/>
</dbReference>
<feature type="compositionally biased region" description="Low complexity" evidence="1">
    <location>
        <begin position="587"/>
        <end position="606"/>
    </location>
</feature>
<dbReference type="InterPro" id="IPR052901">
    <property type="entry name" value="Bact_TGase-like"/>
</dbReference>
<dbReference type="Pfam" id="PF01841">
    <property type="entry name" value="Transglut_core"/>
    <property type="match status" value="1"/>
</dbReference>
<dbReference type="PANTHER" id="PTHR42736:SF1">
    <property type="entry name" value="PROTEIN-GLUTAMINE GAMMA-GLUTAMYLTRANSFERASE"/>
    <property type="match status" value="1"/>
</dbReference>
<feature type="compositionally biased region" description="Polar residues" evidence="1">
    <location>
        <begin position="568"/>
        <end position="579"/>
    </location>
</feature>
<accession>A0AAU9DLJ9</accession>
<keyword evidence="2" id="KW-0472">Membrane</keyword>
<protein>
    <recommendedName>
        <fullName evidence="3">Transglutaminase-like domain-containing protein</fullName>
    </recommendedName>
</protein>
<evidence type="ECO:0000256" key="2">
    <source>
        <dbReference type="SAM" id="Phobius"/>
    </source>
</evidence>